<dbReference type="EMBL" id="BSXG01000028">
    <property type="protein sequence ID" value="GME26401.1"/>
    <property type="molecule type" value="Genomic_DNA"/>
</dbReference>
<gene>
    <name evidence="1" type="primary">g8762</name>
    <name evidence="1" type="ORF">NpPPO83_00008762</name>
</gene>
<keyword evidence="2" id="KW-1185">Reference proteome</keyword>
<evidence type="ECO:0000313" key="1">
    <source>
        <dbReference type="EMBL" id="GME26401.1"/>
    </source>
</evidence>
<evidence type="ECO:0000313" key="2">
    <source>
        <dbReference type="Proteomes" id="UP001165186"/>
    </source>
</evidence>
<dbReference type="Proteomes" id="UP001165186">
    <property type="component" value="Unassembled WGS sequence"/>
</dbReference>
<proteinExistence type="predicted"/>
<organism evidence="1 2">
    <name type="scientific">Neofusicoccum parvum</name>
    <dbReference type="NCBI Taxonomy" id="310453"/>
    <lineage>
        <taxon>Eukaryota</taxon>
        <taxon>Fungi</taxon>
        <taxon>Dikarya</taxon>
        <taxon>Ascomycota</taxon>
        <taxon>Pezizomycotina</taxon>
        <taxon>Dothideomycetes</taxon>
        <taxon>Dothideomycetes incertae sedis</taxon>
        <taxon>Botryosphaeriales</taxon>
        <taxon>Botryosphaeriaceae</taxon>
        <taxon>Neofusicoccum</taxon>
    </lineage>
</organism>
<comment type="caution">
    <text evidence="1">The sequence shown here is derived from an EMBL/GenBank/DDBJ whole genome shotgun (WGS) entry which is preliminary data.</text>
</comment>
<sequence length="115" mass="11620">MQFTSFVTIVLATAISTAAANPIVQRQDSNVTVAVADINAPISAAQVKFAAQAANCDLSECGSIVAKAGCIAGGIALRIPSIVLGCVPDRDNLCGCAGCVDALSNFLVEHDICPA</sequence>
<name>A0ACB5S1W7_9PEZI</name>
<reference evidence="1" key="1">
    <citation type="submission" date="2024-09" db="EMBL/GenBank/DDBJ databases">
        <title>Draft Genome Sequences of Neofusicoccum parvum.</title>
        <authorList>
            <person name="Ashida A."/>
            <person name="Camagna M."/>
            <person name="Tanaka A."/>
            <person name="Takemoto D."/>
        </authorList>
    </citation>
    <scope>NUCLEOTIDE SEQUENCE</scope>
    <source>
        <strain evidence="1">PPO83</strain>
    </source>
</reference>
<protein>
    <submittedName>
        <fullName evidence="1">Uncharacterized protein</fullName>
    </submittedName>
</protein>
<accession>A0ACB5S1W7</accession>